<dbReference type="Pfam" id="PF00443">
    <property type="entry name" value="UCH"/>
    <property type="match status" value="1"/>
</dbReference>
<evidence type="ECO:0000259" key="10">
    <source>
        <dbReference type="PROSITE" id="PS50235"/>
    </source>
</evidence>
<evidence type="ECO:0000256" key="3">
    <source>
        <dbReference type="ARBA" id="ARBA00012759"/>
    </source>
</evidence>
<evidence type="ECO:0000256" key="7">
    <source>
        <dbReference type="ARBA" id="ARBA00022807"/>
    </source>
</evidence>
<dbReference type="GO" id="GO:0005829">
    <property type="term" value="C:cytosol"/>
    <property type="evidence" value="ECO:0007669"/>
    <property type="project" value="TreeGrafter"/>
</dbReference>
<dbReference type="PROSITE" id="PS00973">
    <property type="entry name" value="USP_2"/>
    <property type="match status" value="1"/>
</dbReference>
<dbReference type="OrthoDB" id="2020758at2759"/>
<dbReference type="InParanoid" id="A0A0D1XCS1"/>
<keyword evidence="9" id="KW-0472">Membrane</keyword>
<dbReference type="CDD" id="cd02662">
    <property type="entry name" value="Peptidase_C19F"/>
    <property type="match status" value="1"/>
</dbReference>
<accession>A0A0D1XCS1</accession>
<dbReference type="InterPro" id="IPR050164">
    <property type="entry name" value="Peptidase_C19"/>
</dbReference>
<dbReference type="GO" id="GO:0004843">
    <property type="term" value="F:cysteine-type deubiquitinase activity"/>
    <property type="evidence" value="ECO:0007669"/>
    <property type="project" value="UniProtKB-EC"/>
</dbReference>
<evidence type="ECO:0000256" key="4">
    <source>
        <dbReference type="ARBA" id="ARBA00022670"/>
    </source>
</evidence>
<dbReference type="Proteomes" id="UP000053259">
    <property type="component" value="Unassembled WGS sequence"/>
</dbReference>
<dbReference type="PROSITE" id="PS50235">
    <property type="entry name" value="USP_3"/>
    <property type="match status" value="1"/>
</dbReference>
<gene>
    <name evidence="11" type="ORF">PV09_08373</name>
</gene>
<evidence type="ECO:0000256" key="5">
    <source>
        <dbReference type="ARBA" id="ARBA00022786"/>
    </source>
</evidence>
<keyword evidence="4" id="KW-0645">Protease</keyword>
<evidence type="ECO:0000256" key="2">
    <source>
        <dbReference type="ARBA" id="ARBA00009085"/>
    </source>
</evidence>
<keyword evidence="5" id="KW-0833">Ubl conjugation pathway</keyword>
<evidence type="ECO:0000313" key="12">
    <source>
        <dbReference type="Proteomes" id="UP000053259"/>
    </source>
</evidence>
<dbReference type="PANTHER" id="PTHR24006">
    <property type="entry name" value="UBIQUITIN CARBOXYL-TERMINAL HYDROLASE"/>
    <property type="match status" value="1"/>
</dbReference>
<dbReference type="InterPro" id="IPR038765">
    <property type="entry name" value="Papain-like_cys_pep_sf"/>
</dbReference>
<feature type="region of interest" description="Disordered" evidence="8">
    <location>
        <begin position="613"/>
        <end position="654"/>
    </location>
</feature>
<keyword evidence="12" id="KW-1185">Reference proteome</keyword>
<dbReference type="Gene3D" id="3.90.70.10">
    <property type="entry name" value="Cysteine proteinases"/>
    <property type="match status" value="1"/>
</dbReference>
<evidence type="ECO:0000256" key="8">
    <source>
        <dbReference type="SAM" id="MobiDB-lite"/>
    </source>
</evidence>
<dbReference type="SUPFAM" id="SSF54001">
    <property type="entry name" value="Cysteine proteinases"/>
    <property type="match status" value="1"/>
</dbReference>
<feature type="region of interest" description="Disordered" evidence="8">
    <location>
        <begin position="686"/>
        <end position="714"/>
    </location>
</feature>
<dbReference type="FunCoup" id="A0A0D1XCS1">
    <property type="interactions" value="47"/>
</dbReference>
<protein>
    <recommendedName>
        <fullName evidence="3">ubiquitinyl hydrolase 1</fullName>
        <ecNumber evidence="3">3.4.19.12</ecNumber>
    </recommendedName>
</protein>
<evidence type="ECO:0000256" key="9">
    <source>
        <dbReference type="SAM" id="Phobius"/>
    </source>
</evidence>
<dbReference type="HOGENOM" id="CLU_008279_6_0_1"/>
<comment type="similarity">
    <text evidence="2">Belongs to the peptidase C19 family.</text>
</comment>
<dbReference type="GO" id="GO:0006508">
    <property type="term" value="P:proteolysis"/>
    <property type="evidence" value="ECO:0007669"/>
    <property type="project" value="UniProtKB-KW"/>
</dbReference>
<sequence>MNGNFATLEEIYEHAAQHTIRIAHSTDYTSSAVAVVLFSIFACLVWPLLSDGTDPGSKFFNVVRNMASRIGFGLVRRPASSETGALATVFGVKNNAGVGGLKTLGSETLQRGIGGFRSIMAKSTSGDDTVVPAGLGNWDNSCYQNSVIQGLASLRCLPDFLGRVATKMAAKEGPNGGRSMNEALLDMLAKLNDVAYSGRALWLPSELKTMSTWQQQDAQEYFSKILDKLDKEAMEVAKKDAAAKEPVKLSLDDTRSTGLEERLHGDNHEARNRLELRNPLDGMIAQRVGCKTCGHSDGLSLFPFNCLTVPLGRASHYDIRDCLDAYTALEDIDGVQCPKCTLMAFQAKLSTMVSNASSSETLKQQLEERLQAVQDALDSKDFSDNAITRKCQIPKKQWVESTKTKQAVVARAPQGLVLHVNRSMFNEFTGAQIKNPAVVHFPATFELGPWMLGALREKAALSGEREADGQEEYWAMDPQTSMLPSAEELVASDARYELRAVVTHFGRHENGHYVCYRKFSPPPTASRTPDADVAEETWWRLSDEDVTKVGEDYVLRQGGVFMLFYEKIEELPQQQKTMATISPLLEAVSAVEPADVPLPLDDDEDLEEDLEPEISVPISHDEKKPIVTSLGDGSFSKPDGSPRQLPTPPESVAESAIESDLDSVADEHLAAVVDYPREHVQAIRMRTSNQFSEDRNKGNSNESLLMGSRMVSAS</sequence>
<feature type="domain" description="USP" evidence="10">
    <location>
        <begin position="133"/>
        <end position="568"/>
    </location>
</feature>
<comment type="catalytic activity">
    <reaction evidence="1">
        <text>Thiol-dependent hydrolysis of ester, thioester, amide, peptide and isopeptide bonds formed by the C-terminal Gly of ubiquitin (a 76-residue protein attached to proteins as an intracellular targeting signal).</text>
        <dbReference type="EC" id="3.4.19.12"/>
    </reaction>
</comment>
<proteinExistence type="inferred from homology"/>
<dbReference type="GO" id="GO:0016579">
    <property type="term" value="P:protein deubiquitination"/>
    <property type="evidence" value="ECO:0007669"/>
    <property type="project" value="InterPro"/>
</dbReference>
<dbReference type="STRING" id="253628.A0A0D1XCS1"/>
<keyword evidence="9" id="KW-1133">Transmembrane helix</keyword>
<dbReference type="GeneID" id="27316346"/>
<keyword evidence="7" id="KW-0788">Thiol protease</keyword>
<evidence type="ECO:0000256" key="1">
    <source>
        <dbReference type="ARBA" id="ARBA00000707"/>
    </source>
</evidence>
<feature type="transmembrane region" description="Helical" evidence="9">
    <location>
        <begin position="28"/>
        <end position="49"/>
    </location>
</feature>
<keyword evidence="9" id="KW-0812">Transmembrane</keyword>
<evidence type="ECO:0000256" key="6">
    <source>
        <dbReference type="ARBA" id="ARBA00022801"/>
    </source>
</evidence>
<dbReference type="RefSeq" id="XP_016209890.1">
    <property type="nucleotide sequence ID" value="XM_016362255.1"/>
</dbReference>
<dbReference type="GO" id="GO:0005634">
    <property type="term" value="C:nucleus"/>
    <property type="evidence" value="ECO:0007669"/>
    <property type="project" value="TreeGrafter"/>
</dbReference>
<dbReference type="InterPro" id="IPR001394">
    <property type="entry name" value="Peptidase_C19_UCH"/>
</dbReference>
<dbReference type="InterPro" id="IPR018200">
    <property type="entry name" value="USP_CS"/>
</dbReference>
<dbReference type="EMBL" id="KN847568">
    <property type="protein sequence ID" value="KIW00021.1"/>
    <property type="molecule type" value="Genomic_DNA"/>
</dbReference>
<dbReference type="VEuPathDB" id="FungiDB:PV09_08373"/>
<dbReference type="InterPro" id="IPR028889">
    <property type="entry name" value="USP"/>
</dbReference>
<organism evidence="11 12">
    <name type="scientific">Verruconis gallopava</name>
    <dbReference type="NCBI Taxonomy" id="253628"/>
    <lineage>
        <taxon>Eukaryota</taxon>
        <taxon>Fungi</taxon>
        <taxon>Dikarya</taxon>
        <taxon>Ascomycota</taxon>
        <taxon>Pezizomycotina</taxon>
        <taxon>Dothideomycetes</taxon>
        <taxon>Pleosporomycetidae</taxon>
        <taxon>Venturiales</taxon>
        <taxon>Sympoventuriaceae</taxon>
        <taxon>Verruconis</taxon>
    </lineage>
</organism>
<name>A0A0D1XCS1_9PEZI</name>
<dbReference type="PANTHER" id="PTHR24006:SF888">
    <property type="entry name" value="UBIQUITIN CARBOXYL-TERMINAL HYDROLASE 30"/>
    <property type="match status" value="1"/>
</dbReference>
<evidence type="ECO:0000313" key="11">
    <source>
        <dbReference type="EMBL" id="KIW00021.1"/>
    </source>
</evidence>
<dbReference type="EC" id="3.4.19.12" evidence="3"/>
<dbReference type="AlphaFoldDB" id="A0A0D1XCS1"/>
<keyword evidence="6" id="KW-0378">Hydrolase</keyword>
<reference evidence="11 12" key="1">
    <citation type="submission" date="2015-01" db="EMBL/GenBank/DDBJ databases">
        <title>The Genome Sequence of Ochroconis gallopava CBS43764.</title>
        <authorList>
            <consortium name="The Broad Institute Genomics Platform"/>
            <person name="Cuomo C."/>
            <person name="de Hoog S."/>
            <person name="Gorbushina A."/>
            <person name="Stielow B."/>
            <person name="Teixiera M."/>
            <person name="Abouelleil A."/>
            <person name="Chapman S.B."/>
            <person name="Priest M."/>
            <person name="Young S.K."/>
            <person name="Wortman J."/>
            <person name="Nusbaum C."/>
            <person name="Birren B."/>
        </authorList>
    </citation>
    <scope>NUCLEOTIDE SEQUENCE [LARGE SCALE GENOMIC DNA]</scope>
    <source>
        <strain evidence="11 12">CBS 43764</strain>
    </source>
</reference>